<sequence>MLRKIFLYYILFGAIFAGLLIYFIKQETKVPYALEVDATKDTTDMAGTYYRIRVNNVGINSLSNISVYLGKNDVQNLCTLAPGQSFFFYPKPETNLEKIIITAKEGINITTDYRTPLKGIGLPGSGR</sequence>
<keyword evidence="1" id="KW-1133">Transmembrane helix</keyword>
<evidence type="ECO:0000313" key="2">
    <source>
        <dbReference type="EMBL" id="ACY24513.1"/>
    </source>
</evidence>
<accession>D4N727</accession>
<proteinExistence type="predicted"/>
<name>D4N727_9CREN</name>
<keyword evidence="1" id="KW-0472">Membrane</keyword>
<keyword evidence="1" id="KW-0812">Transmembrane</keyword>
<feature type="transmembrane region" description="Helical" evidence="1">
    <location>
        <begin position="6"/>
        <end position="24"/>
    </location>
</feature>
<dbReference type="AlphaFoldDB" id="D4N727"/>
<protein>
    <submittedName>
        <fullName evidence="2">Uncharacterized conserved protein</fullName>
    </submittedName>
</protein>
<dbReference type="EMBL" id="GU059107">
    <property type="protein sequence ID" value="ACY24513.1"/>
    <property type="molecule type" value="Genomic_DNA"/>
</dbReference>
<evidence type="ECO:0000256" key="1">
    <source>
        <dbReference type="SAM" id="Phobius"/>
    </source>
</evidence>
<reference evidence="2" key="1">
    <citation type="journal article" date="2010" name="Environ. Microbiol.">
        <title>Homologues of nitrite reductases in ammonia-oxidizing archaea: diversity and genomic context.</title>
        <authorList>
            <person name="Bartossek R."/>
            <person name="Nicol G.W."/>
            <person name="Lanzen A."/>
            <person name="Klenk H.P."/>
            <person name="Schleper C."/>
        </authorList>
    </citation>
    <scope>NUCLEOTIDE SEQUENCE</scope>
</reference>
<gene>
    <name evidence="2" type="ORF">57a5orf20</name>
</gene>
<organism evidence="2">
    <name type="scientific">uncultured crenarchaeote 57a5</name>
    <dbReference type="NCBI Taxonomy" id="684058"/>
    <lineage>
        <taxon>Archaea</taxon>
        <taxon>Thermoproteota</taxon>
        <taxon>environmental samples</taxon>
    </lineage>
</organism>